<keyword evidence="3" id="KW-1185">Reference proteome</keyword>
<organism evidence="2 3">
    <name type="scientific">Inhella proteolytica</name>
    <dbReference type="NCBI Taxonomy" id="2795029"/>
    <lineage>
        <taxon>Bacteria</taxon>
        <taxon>Pseudomonadati</taxon>
        <taxon>Pseudomonadota</taxon>
        <taxon>Betaproteobacteria</taxon>
        <taxon>Burkholderiales</taxon>
        <taxon>Sphaerotilaceae</taxon>
        <taxon>Inhella</taxon>
    </lineage>
</organism>
<feature type="transmembrane region" description="Helical" evidence="1">
    <location>
        <begin position="44"/>
        <end position="60"/>
    </location>
</feature>
<evidence type="ECO:0000313" key="2">
    <source>
        <dbReference type="EMBL" id="MBH9577639.1"/>
    </source>
</evidence>
<gene>
    <name evidence="2" type="ORF">I7X39_12070</name>
</gene>
<dbReference type="EMBL" id="JAEDAK010000007">
    <property type="protein sequence ID" value="MBH9577639.1"/>
    <property type="molecule type" value="Genomic_DNA"/>
</dbReference>
<reference evidence="2" key="1">
    <citation type="submission" date="2020-12" db="EMBL/GenBank/DDBJ databases">
        <title>The genome sequence of Inhella sp. 1Y17.</title>
        <authorList>
            <person name="Liu Y."/>
        </authorList>
    </citation>
    <scope>NUCLEOTIDE SEQUENCE</scope>
    <source>
        <strain evidence="2">1Y17</strain>
    </source>
</reference>
<accession>A0A931NI14</accession>
<dbReference type="Pfam" id="PF09838">
    <property type="entry name" value="DUF2065"/>
    <property type="match status" value="1"/>
</dbReference>
<dbReference type="PANTHER" id="PTHR38602:SF1">
    <property type="entry name" value="INNER MEMBRANE PROTEIN"/>
    <property type="match status" value="1"/>
</dbReference>
<keyword evidence="1" id="KW-1133">Transmembrane helix</keyword>
<keyword evidence="1" id="KW-0472">Membrane</keyword>
<keyword evidence="1" id="KW-0812">Transmembrane</keyword>
<dbReference type="RefSeq" id="WP_198111405.1">
    <property type="nucleotide sequence ID" value="NZ_JAEDAK010000007.1"/>
</dbReference>
<dbReference type="Proteomes" id="UP000613266">
    <property type="component" value="Unassembled WGS sequence"/>
</dbReference>
<dbReference type="InterPro" id="IPR019201">
    <property type="entry name" value="DUF2065"/>
</dbReference>
<protein>
    <submittedName>
        <fullName evidence="2">DUF2065 family protein</fullName>
    </submittedName>
</protein>
<name>A0A931NI14_9BURK</name>
<proteinExistence type="predicted"/>
<dbReference type="AlphaFoldDB" id="A0A931NI14"/>
<sequence length="61" mass="6650">MWEVLGLALGLTLILEGLLPLLSPGQWRAMFTRLTQLQDGQLRFVGLCSVGLGLLTLLLLS</sequence>
<comment type="caution">
    <text evidence="2">The sequence shown here is derived from an EMBL/GenBank/DDBJ whole genome shotgun (WGS) entry which is preliminary data.</text>
</comment>
<dbReference type="PANTHER" id="PTHR38602">
    <property type="entry name" value="INNER MEMBRANE PROTEIN-RELATED"/>
    <property type="match status" value="1"/>
</dbReference>
<evidence type="ECO:0000256" key="1">
    <source>
        <dbReference type="SAM" id="Phobius"/>
    </source>
</evidence>
<evidence type="ECO:0000313" key="3">
    <source>
        <dbReference type="Proteomes" id="UP000613266"/>
    </source>
</evidence>